<dbReference type="AlphaFoldDB" id="A0A328HCN9"/>
<dbReference type="RefSeq" id="WP_111904909.1">
    <property type="nucleotide sequence ID" value="NZ_QLNP01000096.1"/>
</dbReference>
<gene>
    <name evidence="2" type="ORF">DBZ45_16230</name>
</gene>
<protein>
    <recommendedName>
        <fullName evidence="4">Alkaline shock response membrane anchor protein AmaP</fullName>
    </recommendedName>
</protein>
<reference evidence="2 3" key="1">
    <citation type="submission" date="2018-04" db="EMBL/GenBank/DDBJ databases">
        <title>Bacteria isolated from cave deposits of Manipur.</title>
        <authorList>
            <person name="Sahoo D."/>
            <person name="Sarangthem I."/>
            <person name="Nandeibam J."/>
        </authorList>
    </citation>
    <scope>NUCLEOTIDE SEQUENCE [LARGE SCALE GENOMIC DNA]</scope>
    <source>
        <strain evidence="3">mrc11</strain>
    </source>
</reference>
<evidence type="ECO:0000256" key="1">
    <source>
        <dbReference type="SAM" id="Phobius"/>
    </source>
</evidence>
<keyword evidence="1" id="KW-0812">Transmembrane</keyword>
<organism evidence="2 3">
    <name type="scientific">Arthrobacter globiformis</name>
    <dbReference type="NCBI Taxonomy" id="1665"/>
    <lineage>
        <taxon>Bacteria</taxon>
        <taxon>Bacillati</taxon>
        <taxon>Actinomycetota</taxon>
        <taxon>Actinomycetes</taxon>
        <taxon>Micrococcales</taxon>
        <taxon>Micrococcaceae</taxon>
        <taxon>Arthrobacter</taxon>
    </lineage>
</organism>
<feature type="transmembrane region" description="Helical" evidence="1">
    <location>
        <begin position="12"/>
        <end position="36"/>
    </location>
</feature>
<evidence type="ECO:0008006" key="4">
    <source>
        <dbReference type="Google" id="ProtNLM"/>
    </source>
</evidence>
<evidence type="ECO:0000313" key="3">
    <source>
        <dbReference type="Proteomes" id="UP000249166"/>
    </source>
</evidence>
<keyword evidence="1" id="KW-0472">Membrane</keyword>
<proteinExistence type="predicted"/>
<keyword evidence="1" id="KW-1133">Transmembrane helix</keyword>
<evidence type="ECO:0000313" key="2">
    <source>
        <dbReference type="EMBL" id="RAM36289.1"/>
    </source>
</evidence>
<accession>A0A328HCN9</accession>
<sequence>MNGTPRLLNRILLGILGFKLLAIGVLLVLLAAVPAVGPWWHSWSRGVSDNVTAAFEGTQFPGRQGSWLWVVLALAVVLLIGLMVAWIAQQGKGRADLLLAAEDPGSVPGDIRIGGGVAEQALRNALADRPDLAGATVSIYDVKGQPALKLRLHPRPGVAPQAVAADAADLVDALSAVVGQRTPVLVHIAAGARTRFSRAERVR</sequence>
<name>A0A328HCN9_ARTGO</name>
<dbReference type="Proteomes" id="UP000249166">
    <property type="component" value="Unassembled WGS sequence"/>
</dbReference>
<dbReference type="EMBL" id="QLNP01000096">
    <property type="protein sequence ID" value="RAM36289.1"/>
    <property type="molecule type" value="Genomic_DNA"/>
</dbReference>
<feature type="transmembrane region" description="Helical" evidence="1">
    <location>
        <begin position="67"/>
        <end position="88"/>
    </location>
</feature>
<comment type="caution">
    <text evidence="2">The sequence shown here is derived from an EMBL/GenBank/DDBJ whole genome shotgun (WGS) entry which is preliminary data.</text>
</comment>
<dbReference type="OrthoDB" id="5123397at2"/>